<gene>
    <name evidence="1" type="ORF">CFD26_101307</name>
</gene>
<protein>
    <submittedName>
        <fullName evidence="1">Uncharacterized protein</fullName>
    </submittedName>
</protein>
<proteinExistence type="predicted"/>
<reference evidence="1 2" key="1">
    <citation type="submission" date="2018-08" db="EMBL/GenBank/DDBJ databases">
        <title>Draft genome sequences of two Aspergillus turcosus clinical strains isolated from bronchoalveolar lavage fluid: one azole-susceptible and the other azole-resistant.</title>
        <authorList>
            <person name="Parent-Michaud M."/>
            <person name="Dufresne P.J."/>
            <person name="Fournier E."/>
            <person name="Martineau C."/>
            <person name="Moreira S."/>
            <person name="Perkins V."/>
            <person name="De Repentigny L."/>
            <person name="Dufresne S.F."/>
        </authorList>
    </citation>
    <scope>NUCLEOTIDE SEQUENCE [LARGE SCALE GENOMIC DNA]</scope>
    <source>
        <strain evidence="1">HMR AF 1038</strain>
    </source>
</reference>
<evidence type="ECO:0000313" key="1">
    <source>
        <dbReference type="EMBL" id="RLL96082.1"/>
    </source>
</evidence>
<dbReference type="Proteomes" id="UP000215289">
    <property type="component" value="Unassembled WGS sequence"/>
</dbReference>
<accession>A0A3R7G8N8</accession>
<sequence length="84" mass="9208">MATLLRANSQFETLRRFWTTKLQAPPDTATPGKAMITRLACLLVKITVTAIPIVGQDARTVVMNGVLRHRVTMDKPSSSQSAAR</sequence>
<dbReference type="AlphaFoldDB" id="A0A3R7G8N8"/>
<keyword evidence="2" id="KW-1185">Reference proteome</keyword>
<evidence type="ECO:0000313" key="2">
    <source>
        <dbReference type="Proteomes" id="UP000215289"/>
    </source>
</evidence>
<dbReference type="EMBL" id="NIDN02000124">
    <property type="protein sequence ID" value="RLL96082.1"/>
    <property type="molecule type" value="Genomic_DNA"/>
</dbReference>
<organism evidence="1 2">
    <name type="scientific">Aspergillus turcosus</name>
    <dbReference type="NCBI Taxonomy" id="1245748"/>
    <lineage>
        <taxon>Eukaryota</taxon>
        <taxon>Fungi</taxon>
        <taxon>Dikarya</taxon>
        <taxon>Ascomycota</taxon>
        <taxon>Pezizomycotina</taxon>
        <taxon>Eurotiomycetes</taxon>
        <taxon>Eurotiomycetidae</taxon>
        <taxon>Eurotiales</taxon>
        <taxon>Aspergillaceae</taxon>
        <taxon>Aspergillus</taxon>
        <taxon>Aspergillus subgen. Fumigati</taxon>
    </lineage>
</organism>
<name>A0A3R7G8N8_9EURO</name>
<comment type="caution">
    <text evidence="1">The sequence shown here is derived from an EMBL/GenBank/DDBJ whole genome shotgun (WGS) entry which is preliminary data.</text>
</comment>